<organism evidence="2 3">
    <name type="scientific">Bordetella genomosp. 10</name>
    <dbReference type="NCBI Taxonomy" id="1416804"/>
    <lineage>
        <taxon>Bacteria</taxon>
        <taxon>Pseudomonadati</taxon>
        <taxon>Pseudomonadota</taxon>
        <taxon>Betaproteobacteria</taxon>
        <taxon>Burkholderiales</taxon>
        <taxon>Alcaligenaceae</taxon>
        <taxon>Bordetella</taxon>
    </lineage>
</organism>
<keyword evidence="1" id="KW-1133">Transmembrane helix</keyword>
<dbReference type="Proteomes" id="UP000216020">
    <property type="component" value="Unassembled WGS sequence"/>
</dbReference>
<feature type="transmembrane region" description="Helical" evidence="1">
    <location>
        <begin position="12"/>
        <end position="33"/>
    </location>
</feature>
<evidence type="ECO:0000313" key="2">
    <source>
        <dbReference type="EMBL" id="OZI30118.1"/>
    </source>
</evidence>
<dbReference type="OrthoDB" id="8642119at2"/>
<reference evidence="3" key="1">
    <citation type="submission" date="2017-05" db="EMBL/GenBank/DDBJ databases">
        <title>Complete and WGS of Bordetella genogroups.</title>
        <authorList>
            <person name="Spilker T."/>
            <person name="Lipuma J."/>
        </authorList>
    </citation>
    <scope>NUCLEOTIDE SEQUENCE [LARGE SCALE GENOMIC DNA]</scope>
    <source>
        <strain evidence="3">AU16122</strain>
    </source>
</reference>
<keyword evidence="1" id="KW-0812">Transmembrane</keyword>
<dbReference type="AlphaFoldDB" id="A0A261RYF5"/>
<sequence length="214" mass="22437">MNRDPRRQGGFALLEAGLVMALLLSLSAGVALLGEWHGHGLRAAHASRLQAFHAAHGGTGRSSSIAPAHVVEQHASPAGFSLPGGAATAGLRRDWRMARDGLLTAYAGARAVRQGTGTGAGLLRRHTALIGGAGHAAGDREAQDLIAANRAAWRRAAEPTRRAGRRVAAALARIDAGWGRAAPDFDWLSRWADLVPEERLGARGAGRPWTGLKR</sequence>
<keyword evidence="3" id="KW-1185">Reference proteome</keyword>
<proteinExistence type="predicted"/>
<accession>A0A261RYF5</accession>
<comment type="caution">
    <text evidence="2">The sequence shown here is derived from an EMBL/GenBank/DDBJ whole genome shotgun (WGS) entry which is preliminary data.</text>
</comment>
<evidence type="ECO:0008006" key="4">
    <source>
        <dbReference type="Google" id="ProtNLM"/>
    </source>
</evidence>
<evidence type="ECO:0000313" key="3">
    <source>
        <dbReference type="Proteomes" id="UP000216020"/>
    </source>
</evidence>
<keyword evidence="1" id="KW-0472">Membrane</keyword>
<name>A0A261RYF5_9BORD</name>
<dbReference type="RefSeq" id="WP_094854556.1">
    <property type="nucleotide sequence ID" value="NZ_NEVM01000005.1"/>
</dbReference>
<evidence type="ECO:0000256" key="1">
    <source>
        <dbReference type="SAM" id="Phobius"/>
    </source>
</evidence>
<protein>
    <recommendedName>
        <fullName evidence="4">Pilus assembly protein TadE</fullName>
    </recommendedName>
</protein>
<dbReference type="EMBL" id="NEVM01000005">
    <property type="protein sequence ID" value="OZI30118.1"/>
    <property type="molecule type" value="Genomic_DNA"/>
</dbReference>
<gene>
    <name evidence="2" type="ORF">CAL29_18825</name>
</gene>